<sequence length="46" mass="5340">MRNRTRLGRSNSVKSLIIGIQSESQTLPQYQPKKAYVFSVWALHYS</sequence>
<gene>
    <name evidence="1" type="ORF">HMPREF1401_00724</name>
</gene>
<reference evidence="1 2" key="1">
    <citation type="submission" date="2012-11" db="EMBL/GenBank/DDBJ databases">
        <authorList>
            <person name="Weinstock G."/>
            <person name="Sodergren E."/>
            <person name="Lobos E.A."/>
            <person name="Fulton L."/>
            <person name="Fulton R."/>
            <person name="Courtney L."/>
            <person name="Fronick C."/>
            <person name="O'Laughlin M."/>
            <person name="Godfrey J."/>
            <person name="Wilson R.M."/>
            <person name="Miner T."/>
            <person name="Farmer C."/>
            <person name="Delehaunty K."/>
            <person name="Cordes M."/>
            <person name="Minx P."/>
            <person name="Tomlinson C."/>
            <person name="Chen J."/>
            <person name="Wollam A."/>
            <person name="Pepin K.H."/>
            <person name="Bhonagiri V."/>
            <person name="Zhang X."/>
            <person name="Suruliraj S."/>
            <person name="Antonio M."/>
            <person name="Secka O."/>
            <person name="Thomas J."/>
            <person name="Warren W."/>
            <person name="Mitreva M."/>
            <person name="Mardis E.R."/>
            <person name="Wilson R.K."/>
        </authorList>
    </citation>
    <scope>NUCLEOTIDE SEQUENCE [LARGE SCALE GENOMIC DNA]</scope>
    <source>
        <strain evidence="1 2">GAM120Ai</strain>
    </source>
</reference>
<dbReference type="Proteomes" id="UP000012012">
    <property type="component" value="Unassembled WGS sequence"/>
</dbReference>
<evidence type="ECO:0000313" key="1">
    <source>
        <dbReference type="EMBL" id="EMG96105.1"/>
    </source>
</evidence>
<protein>
    <submittedName>
        <fullName evidence="1">Uncharacterized protein</fullName>
    </submittedName>
</protein>
<evidence type="ECO:0000313" key="2">
    <source>
        <dbReference type="Proteomes" id="UP000012012"/>
    </source>
</evidence>
<proteinExistence type="predicted"/>
<name>A0AAV3IFD0_HELPX</name>
<dbReference type="EMBL" id="APDF01000023">
    <property type="protein sequence ID" value="EMG96105.1"/>
    <property type="molecule type" value="Genomic_DNA"/>
</dbReference>
<dbReference type="AlphaFoldDB" id="A0AAV3IFD0"/>
<accession>A0AAV3IFD0</accession>
<comment type="caution">
    <text evidence="1">The sequence shown here is derived from an EMBL/GenBank/DDBJ whole genome shotgun (WGS) entry which is preliminary data.</text>
</comment>
<organism evidence="1 2">
    <name type="scientific">Helicobacter pylori GAM120Ai</name>
    <dbReference type="NCBI Taxonomy" id="1159029"/>
    <lineage>
        <taxon>Bacteria</taxon>
        <taxon>Pseudomonadati</taxon>
        <taxon>Campylobacterota</taxon>
        <taxon>Epsilonproteobacteria</taxon>
        <taxon>Campylobacterales</taxon>
        <taxon>Helicobacteraceae</taxon>
        <taxon>Helicobacter</taxon>
    </lineage>
</organism>